<dbReference type="EMBL" id="JACHCA010000025">
    <property type="protein sequence ID" value="MBB6131493.1"/>
    <property type="molecule type" value="Genomic_DNA"/>
</dbReference>
<name>A0A841JJY2_9SPHI</name>
<sequence>MELEKYVITIEYFGKFERSSENIFFALDTLKNELSPDIRFNILSAFVIKEDGFLIDITSFLNGS</sequence>
<dbReference type="AlphaFoldDB" id="A0A841JJY2"/>
<protein>
    <submittedName>
        <fullName evidence="1">Uncharacterized protein</fullName>
    </submittedName>
</protein>
<comment type="caution">
    <text evidence="1">The sequence shown here is derived from an EMBL/GenBank/DDBJ whole genome shotgun (WGS) entry which is preliminary data.</text>
</comment>
<dbReference type="RefSeq" id="WP_183589967.1">
    <property type="nucleotide sequence ID" value="NZ_JACHCA010000025.1"/>
</dbReference>
<gene>
    <name evidence="1" type="ORF">HDF22_005644</name>
</gene>
<reference evidence="1 2" key="1">
    <citation type="submission" date="2020-08" db="EMBL/GenBank/DDBJ databases">
        <title>Genomic Encyclopedia of Type Strains, Phase IV (KMG-V): Genome sequencing to study the core and pangenomes of soil and plant-associated prokaryotes.</title>
        <authorList>
            <person name="Whitman W."/>
        </authorList>
    </citation>
    <scope>NUCLEOTIDE SEQUENCE [LARGE SCALE GENOMIC DNA]</scope>
    <source>
        <strain evidence="1 2">MP601</strain>
    </source>
</reference>
<accession>A0A841JJY2</accession>
<organism evidence="1 2">
    <name type="scientific">Mucilaginibacter lappiensis</name>
    <dbReference type="NCBI Taxonomy" id="354630"/>
    <lineage>
        <taxon>Bacteria</taxon>
        <taxon>Pseudomonadati</taxon>
        <taxon>Bacteroidota</taxon>
        <taxon>Sphingobacteriia</taxon>
        <taxon>Sphingobacteriales</taxon>
        <taxon>Sphingobacteriaceae</taxon>
        <taxon>Mucilaginibacter</taxon>
    </lineage>
</organism>
<dbReference type="Proteomes" id="UP000548326">
    <property type="component" value="Unassembled WGS sequence"/>
</dbReference>
<evidence type="ECO:0000313" key="1">
    <source>
        <dbReference type="EMBL" id="MBB6131493.1"/>
    </source>
</evidence>
<proteinExistence type="predicted"/>
<evidence type="ECO:0000313" key="2">
    <source>
        <dbReference type="Proteomes" id="UP000548326"/>
    </source>
</evidence>